<evidence type="ECO:0000313" key="6">
    <source>
        <dbReference type="EMBL" id="MFM9608397.1"/>
    </source>
</evidence>
<sequence length="334" mass="35566">MPVTAGVLGCGYSLPAQVRRNDDPVYDALDRSRNPQGVIESAVFRGLDRRRFLAPGERIETHMATASRAALAQAGVGTDAVERLYGYVTAPEYATPNGLFQVHHRLGLPDETMVVPVNGEYSNFLLGLIHAAEAVEAGRAGTGLVVVGANWTRHSDYTQGYSVSISDAAGAAVVGPSDRFVLADHASRTLSSQYHGLALKHTLLTFHGLTFQPVDPDTGLPTLVYDMTQTGNEDLLGSVKDGLPVLVNGLLARNGVKGGQVSLITHQGSRLLMDHWADRIGPAVHLDTLAEFGNMTIATYPANLAHHFTDIGTEYVVIAAVGCGLHVTAVLLRV</sequence>
<dbReference type="Pfam" id="PF08541">
    <property type="entry name" value="ACP_syn_III_C"/>
    <property type="match status" value="1"/>
</dbReference>
<keyword evidence="3" id="KW-0012">Acyltransferase</keyword>
<accession>A0ABW9HNX1</accession>
<dbReference type="InterPro" id="IPR013751">
    <property type="entry name" value="ACP_syn_III_N"/>
</dbReference>
<dbReference type="RefSeq" id="WP_409120740.1">
    <property type="nucleotide sequence ID" value="NZ_JBJVNI010000003.1"/>
</dbReference>
<evidence type="ECO:0000259" key="4">
    <source>
        <dbReference type="Pfam" id="PF08541"/>
    </source>
</evidence>
<organism evidence="6 7">
    <name type="scientific">Streptomyces niveiscabiei</name>
    <dbReference type="NCBI Taxonomy" id="164115"/>
    <lineage>
        <taxon>Bacteria</taxon>
        <taxon>Bacillati</taxon>
        <taxon>Actinomycetota</taxon>
        <taxon>Actinomycetes</taxon>
        <taxon>Kitasatosporales</taxon>
        <taxon>Streptomycetaceae</taxon>
        <taxon>Streptomyces</taxon>
    </lineage>
</organism>
<keyword evidence="1" id="KW-0963">Cytoplasm</keyword>
<dbReference type="InterPro" id="IPR016039">
    <property type="entry name" value="Thiolase-like"/>
</dbReference>
<protein>
    <submittedName>
        <fullName evidence="6">3-oxoacyl-[acyl-carrier-protein] synthase III C-terminal domain-containing protein</fullName>
    </submittedName>
</protein>
<feature type="domain" description="Beta-ketoacyl-[acyl-carrier-protein] synthase III N-terminal" evidence="5">
    <location>
        <begin position="122"/>
        <end position="178"/>
    </location>
</feature>
<evidence type="ECO:0000256" key="1">
    <source>
        <dbReference type="ARBA" id="ARBA00022490"/>
    </source>
</evidence>
<evidence type="ECO:0000256" key="2">
    <source>
        <dbReference type="ARBA" id="ARBA00022679"/>
    </source>
</evidence>
<dbReference type="InterPro" id="IPR013747">
    <property type="entry name" value="ACP_syn_III_C"/>
</dbReference>
<evidence type="ECO:0000256" key="3">
    <source>
        <dbReference type="ARBA" id="ARBA00023315"/>
    </source>
</evidence>
<dbReference type="EMBL" id="JBJVNI010000003">
    <property type="protein sequence ID" value="MFM9608397.1"/>
    <property type="molecule type" value="Genomic_DNA"/>
</dbReference>
<keyword evidence="7" id="KW-1185">Reference proteome</keyword>
<comment type="caution">
    <text evidence="6">The sequence shown here is derived from an EMBL/GenBank/DDBJ whole genome shotgun (WGS) entry which is preliminary data.</text>
</comment>
<reference evidence="6 7" key="1">
    <citation type="submission" date="2024-12" db="EMBL/GenBank/DDBJ databases">
        <title>Forecasting of Potato common scab and diversities of Pathogenic streptomyces spp. in china.</title>
        <authorList>
            <person name="Handique U."/>
            <person name="Wu J."/>
        </authorList>
    </citation>
    <scope>NUCLEOTIDE SEQUENCE [LARGE SCALE GENOMIC DNA]</scope>
    <source>
        <strain evidence="6 7">ZRIMU1530</strain>
    </source>
</reference>
<dbReference type="PANTHER" id="PTHR34069:SF2">
    <property type="entry name" value="BETA-KETOACYL-[ACYL-CARRIER-PROTEIN] SYNTHASE III"/>
    <property type="match status" value="1"/>
</dbReference>
<dbReference type="SUPFAM" id="SSF53901">
    <property type="entry name" value="Thiolase-like"/>
    <property type="match status" value="1"/>
</dbReference>
<evidence type="ECO:0000259" key="5">
    <source>
        <dbReference type="Pfam" id="PF08545"/>
    </source>
</evidence>
<feature type="domain" description="Beta-ketoacyl-[acyl-carrier-protein] synthase III C-terminal" evidence="4">
    <location>
        <begin position="251"/>
        <end position="333"/>
    </location>
</feature>
<dbReference type="Pfam" id="PF08545">
    <property type="entry name" value="ACP_syn_III"/>
    <property type="match status" value="1"/>
</dbReference>
<gene>
    <name evidence="6" type="ORF">ACKI18_06710</name>
</gene>
<dbReference type="Proteomes" id="UP001631957">
    <property type="component" value="Unassembled WGS sequence"/>
</dbReference>
<dbReference type="PANTHER" id="PTHR34069">
    <property type="entry name" value="3-OXOACYL-[ACYL-CARRIER-PROTEIN] SYNTHASE 3"/>
    <property type="match status" value="1"/>
</dbReference>
<dbReference type="Gene3D" id="3.40.47.10">
    <property type="match status" value="1"/>
</dbReference>
<evidence type="ECO:0000313" key="7">
    <source>
        <dbReference type="Proteomes" id="UP001631957"/>
    </source>
</evidence>
<name>A0ABW9HNX1_9ACTN</name>
<proteinExistence type="predicted"/>
<keyword evidence="2" id="KW-0808">Transferase</keyword>